<feature type="domain" description="Peptidase S9A N-terminal" evidence="8">
    <location>
        <begin position="38"/>
        <end position="430"/>
    </location>
</feature>
<dbReference type="FunFam" id="3.40.50.1820:FF:000005">
    <property type="entry name" value="Prolyl endopeptidase"/>
    <property type="match status" value="1"/>
</dbReference>
<feature type="domain" description="Peptidase S9 prolyl oligopeptidase catalytic" evidence="7">
    <location>
        <begin position="495"/>
        <end position="702"/>
    </location>
</feature>
<dbReference type="InterPro" id="IPR029058">
    <property type="entry name" value="AB_hydrolase_fold"/>
</dbReference>
<evidence type="ECO:0000256" key="2">
    <source>
        <dbReference type="ARBA" id="ARBA00005228"/>
    </source>
</evidence>
<dbReference type="InterPro" id="IPR001375">
    <property type="entry name" value="Peptidase_S9_cat"/>
</dbReference>
<keyword evidence="10" id="KW-1185">Reference proteome</keyword>
<dbReference type="SUPFAM" id="SSF53474">
    <property type="entry name" value="alpha/beta-Hydrolases"/>
    <property type="match status" value="1"/>
</dbReference>
<dbReference type="Proteomes" id="UP000516160">
    <property type="component" value="Chromosome"/>
</dbReference>
<organism evidence="9 10">
    <name type="scientific">Alkalicella caledoniensis</name>
    <dbReference type="NCBI Taxonomy" id="2731377"/>
    <lineage>
        <taxon>Bacteria</taxon>
        <taxon>Bacillati</taxon>
        <taxon>Bacillota</taxon>
        <taxon>Clostridia</taxon>
        <taxon>Eubacteriales</taxon>
        <taxon>Proteinivoracaceae</taxon>
        <taxon>Alkalicella</taxon>
    </lineage>
</organism>
<dbReference type="Gene3D" id="2.130.10.120">
    <property type="entry name" value="Prolyl oligopeptidase, N-terminal domain"/>
    <property type="match status" value="1"/>
</dbReference>
<dbReference type="Pfam" id="PF00326">
    <property type="entry name" value="Peptidase_S9"/>
    <property type="match status" value="1"/>
</dbReference>
<sequence>MTVFWITAPLIIGIFFWLKESKKGDVVVEKNKKIIDHEKFTEDFHGTIVEDPFRYMENPEDPKVIKWVEEQNKRTQEFISGSSKKEEIKARLTELWDYSSVTTPKEIKGKYFYVKKEGLKNQPILYMQDGIEGEPIIVLDPNEISEDGSVALSFYSISKNAKYLAYTLSERGSDWQNIRVRDLSTMEDVKDEINYCKFTSIPWIGDEGFYYGRFPQPGSVPKEDESNYQKVYFHRLGTHQSDDKLIYERSDFKELGFRPIVSDDEKYLCLNVWLGTDSKNRFYYKNLKNEGNFIRLLDEHDAGYYFIGNDKSLFYFLTDLDAPKGRIIAIDVDKSFDEIEIIPESEDVLADVKIVNNCFVTVYRHNAYYTLKMYSKNGQIYKELDLPGLGSIEEIWGSSKGQELFYSFTSFLYPSTVFRYDFDTNESTVFGEQVVNFDPELFETDQVFYKSKDGTEVSMFLTHKKDLQLDGDNPTLLYGYGGFNISITPFYSPTTIMFLENGGVYAVANIRGGSEYGEDWHQAGMLQNKQNVFDDFIAAGEWLIENKYTNSKKLAIMGRSNGGLLVSACMVQRPDLFGAILCGVPVTDMLRYHKFTVGRYWIPEYGDPQNPDHFKYMYAYSPLHNVQKGVEYPPTLITTADTDDRVVPAHAYKFGATLQQAQKGDSPILVRVDTKAGHGHGKPTSMVIEEQSDIYSFIFKVFE</sequence>
<keyword evidence="6" id="KW-0720">Serine protease</keyword>
<evidence type="ECO:0000256" key="6">
    <source>
        <dbReference type="ARBA" id="ARBA00022825"/>
    </source>
</evidence>
<comment type="similarity">
    <text evidence="2">Belongs to the peptidase S9A family.</text>
</comment>
<dbReference type="PROSITE" id="PS00708">
    <property type="entry name" value="PRO_ENDOPEP_SER"/>
    <property type="match status" value="1"/>
</dbReference>
<dbReference type="InterPro" id="IPR002470">
    <property type="entry name" value="Peptidase_S9A"/>
</dbReference>
<gene>
    <name evidence="9" type="ORF">HYG86_07170</name>
</gene>
<dbReference type="GO" id="GO:0070012">
    <property type="term" value="F:oligopeptidase activity"/>
    <property type="evidence" value="ECO:0007669"/>
    <property type="project" value="TreeGrafter"/>
</dbReference>
<proteinExistence type="inferred from homology"/>
<evidence type="ECO:0000256" key="4">
    <source>
        <dbReference type="ARBA" id="ARBA00022670"/>
    </source>
</evidence>
<evidence type="ECO:0000256" key="1">
    <source>
        <dbReference type="ARBA" id="ARBA00001070"/>
    </source>
</evidence>
<dbReference type="Gene3D" id="3.40.50.1820">
    <property type="entry name" value="alpha/beta hydrolase"/>
    <property type="match status" value="1"/>
</dbReference>
<dbReference type="InterPro" id="IPR002471">
    <property type="entry name" value="Pept_S9_AS"/>
</dbReference>
<dbReference type="InterPro" id="IPR051167">
    <property type="entry name" value="Prolyl_oligopep/macrocyclase"/>
</dbReference>
<dbReference type="InterPro" id="IPR023302">
    <property type="entry name" value="Pept_S9A_N"/>
</dbReference>
<dbReference type="PRINTS" id="PR00862">
    <property type="entry name" value="PROLIGOPTASE"/>
</dbReference>
<reference evidence="9 10" key="1">
    <citation type="submission" date="2020-07" db="EMBL/GenBank/DDBJ databases">
        <title>Alkalicella. sp. LB2 genome.</title>
        <authorList>
            <person name="Postec A."/>
            <person name="Quemeneur M."/>
        </authorList>
    </citation>
    <scope>NUCLEOTIDE SEQUENCE [LARGE SCALE GENOMIC DNA]</scope>
    <source>
        <strain evidence="9 10">LB2</strain>
    </source>
</reference>
<dbReference type="GO" id="GO:0006508">
    <property type="term" value="P:proteolysis"/>
    <property type="evidence" value="ECO:0007669"/>
    <property type="project" value="UniProtKB-KW"/>
</dbReference>
<dbReference type="PANTHER" id="PTHR42881:SF2">
    <property type="entry name" value="PROLYL ENDOPEPTIDASE"/>
    <property type="match status" value="1"/>
</dbReference>
<evidence type="ECO:0000259" key="7">
    <source>
        <dbReference type="Pfam" id="PF00326"/>
    </source>
</evidence>
<dbReference type="EMBL" id="CP058559">
    <property type="protein sequence ID" value="QNO16634.1"/>
    <property type="molecule type" value="Genomic_DNA"/>
</dbReference>
<keyword evidence="4" id="KW-0645">Protease</keyword>
<dbReference type="AlphaFoldDB" id="A0A7G9WD72"/>
<dbReference type="GO" id="GO:0005829">
    <property type="term" value="C:cytosol"/>
    <property type="evidence" value="ECO:0007669"/>
    <property type="project" value="TreeGrafter"/>
</dbReference>
<protein>
    <recommendedName>
        <fullName evidence="3">prolyl oligopeptidase</fullName>
        <ecNumber evidence="3">3.4.21.26</ecNumber>
    </recommendedName>
</protein>
<dbReference type="Pfam" id="PF02897">
    <property type="entry name" value="Peptidase_S9_N"/>
    <property type="match status" value="1"/>
</dbReference>
<evidence type="ECO:0000313" key="10">
    <source>
        <dbReference type="Proteomes" id="UP000516160"/>
    </source>
</evidence>
<name>A0A7G9WD72_ALKCA</name>
<dbReference type="SUPFAM" id="SSF50993">
    <property type="entry name" value="Peptidase/esterase 'gauge' domain"/>
    <property type="match status" value="1"/>
</dbReference>
<comment type="catalytic activity">
    <reaction evidence="1">
        <text>Hydrolysis of Pro-|-Xaa &gt;&gt; Ala-|-Xaa in oligopeptides.</text>
        <dbReference type="EC" id="3.4.21.26"/>
    </reaction>
</comment>
<dbReference type="GO" id="GO:0004252">
    <property type="term" value="F:serine-type endopeptidase activity"/>
    <property type="evidence" value="ECO:0007669"/>
    <property type="project" value="UniProtKB-EC"/>
</dbReference>
<evidence type="ECO:0000259" key="8">
    <source>
        <dbReference type="Pfam" id="PF02897"/>
    </source>
</evidence>
<accession>A0A7G9WD72</accession>
<evidence type="ECO:0000313" key="9">
    <source>
        <dbReference type="EMBL" id="QNO16634.1"/>
    </source>
</evidence>
<dbReference type="EC" id="3.4.21.26" evidence="3"/>
<dbReference type="KEGG" id="acae:HYG86_07170"/>
<evidence type="ECO:0000256" key="5">
    <source>
        <dbReference type="ARBA" id="ARBA00022801"/>
    </source>
</evidence>
<keyword evidence="5" id="KW-0378">Hydrolase</keyword>
<dbReference type="PANTHER" id="PTHR42881">
    <property type="entry name" value="PROLYL ENDOPEPTIDASE"/>
    <property type="match status" value="1"/>
</dbReference>
<evidence type="ECO:0000256" key="3">
    <source>
        <dbReference type="ARBA" id="ARBA00011897"/>
    </source>
</evidence>